<proteinExistence type="predicted"/>
<gene>
    <name evidence="2" type="ORF">K503DRAFT_87795</name>
</gene>
<organism evidence="2 3">
    <name type="scientific">Rhizopogon vinicolor AM-OR11-026</name>
    <dbReference type="NCBI Taxonomy" id="1314800"/>
    <lineage>
        <taxon>Eukaryota</taxon>
        <taxon>Fungi</taxon>
        <taxon>Dikarya</taxon>
        <taxon>Basidiomycota</taxon>
        <taxon>Agaricomycotina</taxon>
        <taxon>Agaricomycetes</taxon>
        <taxon>Agaricomycetidae</taxon>
        <taxon>Boletales</taxon>
        <taxon>Suillineae</taxon>
        <taxon>Rhizopogonaceae</taxon>
        <taxon>Rhizopogon</taxon>
    </lineage>
</organism>
<evidence type="ECO:0000313" key="2">
    <source>
        <dbReference type="EMBL" id="OAX43666.1"/>
    </source>
</evidence>
<sequence>MHLAMLISSPNWFEETIWQVRLSNQHEITKRRNDNLRSEEVTVVFFFFVFDFIISWACRRRVRTSAQLIVRSKSVEYTNWWISLEESYSINMLYITTSRLQVKEKKRDFG</sequence>
<keyword evidence="3" id="KW-1185">Reference proteome</keyword>
<keyword evidence="1" id="KW-0472">Membrane</keyword>
<keyword evidence="1" id="KW-1133">Transmembrane helix</keyword>
<accession>A0A1B7NFJ8</accession>
<dbReference type="EMBL" id="KV448134">
    <property type="protein sequence ID" value="OAX43666.1"/>
    <property type="molecule type" value="Genomic_DNA"/>
</dbReference>
<reference evidence="2 3" key="1">
    <citation type="submission" date="2016-06" db="EMBL/GenBank/DDBJ databases">
        <title>Comparative genomics of the ectomycorrhizal sister species Rhizopogon vinicolor and Rhizopogon vesiculosus (Basidiomycota: Boletales) reveals a divergence of the mating type B locus.</title>
        <authorList>
            <consortium name="DOE Joint Genome Institute"/>
            <person name="Mujic A.B."/>
            <person name="Kuo A."/>
            <person name="Tritt A."/>
            <person name="Lipzen A."/>
            <person name="Chen C."/>
            <person name="Johnson J."/>
            <person name="Sharma A."/>
            <person name="Barry K."/>
            <person name="Grigoriev I.V."/>
            <person name="Spatafora J.W."/>
        </authorList>
    </citation>
    <scope>NUCLEOTIDE SEQUENCE [LARGE SCALE GENOMIC DNA]</scope>
    <source>
        <strain evidence="2 3">AM-OR11-026</strain>
    </source>
</reference>
<evidence type="ECO:0000313" key="3">
    <source>
        <dbReference type="Proteomes" id="UP000092154"/>
    </source>
</evidence>
<protein>
    <submittedName>
        <fullName evidence="2">Uncharacterized protein</fullName>
    </submittedName>
</protein>
<dbReference type="AlphaFoldDB" id="A0A1B7NFJ8"/>
<keyword evidence="1" id="KW-0812">Transmembrane</keyword>
<name>A0A1B7NFJ8_9AGAM</name>
<feature type="transmembrane region" description="Helical" evidence="1">
    <location>
        <begin position="41"/>
        <end position="58"/>
    </location>
</feature>
<dbReference type="InParanoid" id="A0A1B7NFJ8"/>
<dbReference type="Proteomes" id="UP000092154">
    <property type="component" value="Unassembled WGS sequence"/>
</dbReference>
<evidence type="ECO:0000256" key="1">
    <source>
        <dbReference type="SAM" id="Phobius"/>
    </source>
</evidence>